<dbReference type="AlphaFoldDB" id="A0A6N8JG65"/>
<dbReference type="EMBL" id="WRXO01000007">
    <property type="protein sequence ID" value="MVT43308.1"/>
    <property type="molecule type" value="Genomic_DNA"/>
</dbReference>
<reference evidence="1 2" key="1">
    <citation type="submission" date="2019-12" db="EMBL/GenBank/DDBJ databases">
        <title>The draft genomic sequence of strain Chitinophaga oryziterrae JCM 16595.</title>
        <authorList>
            <person name="Zhang X."/>
        </authorList>
    </citation>
    <scope>NUCLEOTIDE SEQUENCE [LARGE SCALE GENOMIC DNA]</scope>
    <source>
        <strain evidence="1 2">JCM 16595</strain>
    </source>
</reference>
<comment type="caution">
    <text evidence="1">The sequence shown here is derived from an EMBL/GenBank/DDBJ whole genome shotgun (WGS) entry which is preliminary data.</text>
</comment>
<evidence type="ECO:0000313" key="2">
    <source>
        <dbReference type="Proteomes" id="UP000468388"/>
    </source>
</evidence>
<name>A0A6N8JG65_9BACT</name>
<dbReference type="RefSeq" id="WP_157301918.1">
    <property type="nucleotide sequence ID" value="NZ_BAAAZB010000026.1"/>
</dbReference>
<protein>
    <submittedName>
        <fullName evidence="1">Uncharacterized protein</fullName>
    </submittedName>
</protein>
<organism evidence="1 2">
    <name type="scientific">Chitinophaga oryziterrae</name>
    <dbReference type="NCBI Taxonomy" id="1031224"/>
    <lineage>
        <taxon>Bacteria</taxon>
        <taxon>Pseudomonadati</taxon>
        <taxon>Bacteroidota</taxon>
        <taxon>Chitinophagia</taxon>
        <taxon>Chitinophagales</taxon>
        <taxon>Chitinophagaceae</taxon>
        <taxon>Chitinophaga</taxon>
    </lineage>
</organism>
<accession>A0A6N8JG65</accession>
<sequence length="340" mass="38102">MISLKDLVSYLDAAPAEHNENAGTSAKPNTVEYDKGHIFYAVQEFASDFCNERVKHAYFYGMHQKLLRACQNKDMNLAGYFLSKLENNPVVKNESENLISRNTLESIINPSVAYYYYAEGNNYQKAADYLALSLENIDYLIDTGFRDGMYMKIEQYLNSFRVAVSAGNFEEATSYAKDVMLYLLSSGREKFQFPFSEVLRSADQLKGILDMYINAIVFKTTGIPLLTGNGEEVLLTVFSDGPASYGAYVGDELKAALAGFISVLSNAGPVTASEELLAAVFSQKAPASIQYFVLRRLIDSFPEEMFSDSTTLVKLEEYCRKVLHLTDRQMARLLPVKQKA</sequence>
<dbReference type="Proteomes" id="UP000468388">
    <property type="component" value="Unassembled WGS sequence"/>
</dbReference>
<gene>
    <name evidence="1" type="ORF">GO495_22105</name>
</gene>
<proteinExistence type="predicted"/>
<evidence type="ECO:0000313" key="1">
    <source>
        <dbReference type="EMBL" id="MVT43308.1"/>
    </source>
</evidence>
<keyword evidence="2" id="KW-1185">Reference proteome</keyword>